<evidence type="ECO:0000313" key="2">
    <source>
        <dbReference type="EMBL" id="CEP24303.1"/>
    </source>
</evidence>
<protein>
    <submittedName>
        <fullName evidence="2">Uncharacterized protein</fullName>
    </submittedName>
</protein>
<organism evidence="2 3">
    <name type="scientific">Cyberlindnera jadinii (strain ATCC 18201 / CBS 1600 / BCRC 20928 / JCM 3617 / NBRC 0987 / NRRL Y-1542)</name>
    <name type="common">Torula yeast</name>
    <name type="synonym">Candida utilis</name>
    <dbReference type="NCBI Taxonomy" id="983966"/>
    <lineage>
        <taxon>Eukaryota</taxon>
        <taxon>Fungi</taxon>
        <taxon>Dikarya</taxon>
        <taxon>Ascomycota</taxon>
        <taxon>Saccharomycotina</taxon>
        <taxon>Saccharomycetes</taxon>
        <taxon>Phaffomycetales</taxon>
        <taxon>Phaffomycetaceae</taxon>
        <taxon>Cyberlindnera</taxon>
    </lineage>
</organism>
<evidence type="ECO:0000313" key="3">
    <source>
        <dbReference type="Proteomes" id="UP000038830"/>
    </source>
</evidence>
<feature type="region of interest" description="Disordered" evidence="1">
    <location>
        <begin position="77"/>
        <end position="102"/>
    </location>
</feature>
<name>A0A0H5C7Z5_CYBJN</name>
<sequence length="102" mass="11779">MCTIFEAKVQRRLAAVPKKFSHLKIKDVLAVERDHKIKIYELLSDVSGLYRSSTTNSQNSVSDALLREEVAKMKQKQDEGLRLLQKRKESMLQGRVTKPKHK</sequence>
<feature type="compositionally biased region" description="Basic and acidic residues" evidence="1">
    <location>
        <begin position="77"/>
        <end position="90"/>
    </location>
</feature>
<proteinExistence type="predicted"/>
<accession>A0A0H5C7Z5</accession>
<evidence type="ECO:0000256" key="1">
    <source>
        <dbReference type="SAM" id="MobiDB-lite"/>
    </source>
</evidence>
<dbReference type="Proteomes" id="UP000038830">
    <property type="component" value="Unassembled WGS sequence"/>
</dbReference>
<dbReference type="EMBL" id="CDQK01000006">
    <property type="protein sequence ID" value="CEP24303.1"/>
    <property type="molecule type" value="Genomic_DNA"/>
</dbReference>
<reference evidence="3" key="1">
    <citation type="journal article" date="2015" name="J. Biotechnol.">
        <title>The structure of the Cyberlindnera jadinii genome and its relation to Candida utilis analyzed by the occurrence of single nucleotide polymorphisms.</title>
        <authorList>
            <person name="Rupp O."/>
            <person name="Brinkrolf K."/>
            <person name="Buerth C."/>
            <person name="Kunigo M."/>
            <person name="Schneider J."/>
            <person name="Jaenicke S."/>
            <person name="Goesmann A."/>
            <person name="Puehler A."/>
            <person name="Jaeger K.-E."/>
            <person name="Ernst J.F."/>
        </authorList>
    </citation>
    <scope>NUCLEOTIDE SEQUENCE [LARGE SCALE GENOMIC DNA]</scope>
    <source>
        <strain evidence="3">ATCC 18201 / CBS 1600 / BCRC 20928 / JCM 3617 / NBRC 0987 / NRRL Y-1542</strain>
    </source>
</reference>
<gene>
    <name evidence="2" type="ORF">BN1211_5100</name>
</gene>
<dbReference type="AlphaFoldDB" id="A0A0H5C7Z5"/>